<evidence type="ECO:0000256" key="3">
    <source>
        <dbReference type="ARBA" id="ARBA00022679"/>
    </source>
</evidence>
<evidence type="ECO:0000256" key="1">
    <source>
        <dbReference type="ARBA" id="ARBA00009156"/>
    </source>
</evidence>
<keyword evidence="4 7" id="KW-0418">Kinase</keyword>
<evidence type="ECO:0000256" key="2">
    <source>
        <dbReference type="ARBA" id="ARBA00022629"/>
    </source>
</evidence>
<name>W6K4T1_9MICO</name>
<evidence type="ECO:0000256" key="4">
    <source>
        <dbReference type="ARBA" id="ARBA00022777"/>
    </source>
</evidence>
<dbReference type="PANTHER" id="PTHR43095:SF5">
    <property type="entry name" value="XYLULOSE KINASE"/>
    <property type="match status" value="1"/>
</dbReference>
<dbReference type="PANTHER" id="PTHR43095">
    <property type="entry name" value="SUGAR KINASE"/>
    <property type="match status" value="1"/>
</dbReference>
<dbReference type="PIRSF" id="PIRSF000538">
    <property type="entry name" value="GlpK"/>
    <property type="match status" value="1"/>
</dbReference>
<keyword evidence="8" id="KW-1185">Reference proteome</keyword>
<dbReference type="GO" id="GO:0016301">
    <property type="term" value="F:kinase activity"/>
    <property type="evidence" value="ECO:0007669"/>
    <property type="project" value="UniProtKB-KW"/>
</dbReference>
<keyword evidence="2" id="KW-0859">Xylose metabolism</keyword>
<sequence>MTAGTSGGDDLVLAVDLGSGGPKIGYVTLTGEPVWWWYERADAVQGANVQDPEDWWRSITGIAAQAISSGAVDGSRVVGVACTGQWASTVPVDADGLPVGECLMWSDTRGAEHSAKRFGGPVAGYAARPLATWLRRSGGIPNPAGADPVAHMLHLQFDRPEVEARWFLEPVDYLTMRFTGIAAATPASMTGAWLTDNRRPDNAAYDPVLVRMAQVDADRLPPLVPTGSIVGTVRPDVAALLGIPATARVVTGLPDLQNAAIGSGAVGLHQPHISLGTSAWLSCPVPGKKTDVLRSMAAVPGIGDGNYLLANNQDNAGRALEWFKSAFAPDVPYAELFARAAQVPAGAGRALFTPWLSGERSPVDDRQARGGFHNLSLDADRDDLTRAVLEGVALNMRWLLAGCERFAGRRLDPIRLIGGAARNDLWCQILADVCDRSLERIRDPLVAGLRGCGLTFALASGAVTVSEVGDLVPVDRFFDPDPEHREIYDLLYAQFPKLHSRNRTMFVALN</sequence>
<proteinExistence type="inferred from homology"/>
<reference evidence="7 8" key="1">
    <citation type="journal article" date="2013" name="ISME J.">
        <title>A metabolic model for members of the genus Tetrasphaera involved in enhanced biological phosphorus removal.</title>
        <authorList>
            <person name="Kristiansen R."/>
            <person name="Nguyen H.T.T."/>
            <person name="Saunders A.M."/>
            <person name="Nielsen J.L."/>
            <person name="Wimmer R."/>
            <person name="Le V.Q."/>
            <person name="McIlroy S.J."/>
            <person name="Petrovski S."/>
            <person name="Seviour R.J."/>
            <person name="Calteau A."/>
            <person name="Nielsen K.L."/>
            <person name="Nielsen P.H."/>
        </authorList>
    </citation>
    <scope>NUCLEOTIDE SEQUENCE [LARGE SCALE GENOMIC DNA]</scope>
    <source>
        <strain evidence="7 8">Ben110</strain>
    </source>
</reference>
<feature type="domain" description="Carbohydrate kinase FGGY N-terminal" evidence="5">
    <location>
        <begin position="164"/>
        <end position="262"/>
    </location>
</feature>
<feature type="domain" description="Carbohydrate kinase FGGY N-terminal" evidence="5">
    <location>
        <begin position="45"/>
        <end position="113"/>
    </location>
</feature>
<dbReference type="InterPro" id="IPR043129">
    <property type="entry name" value="ATPase_NBD"/>
</dbReference>
<dbReference type="RefSeq" id="WP_048693411.1">
    <property type="nucleotide sequence ID" value="NZ_HG764815.1"/>
</dbReference>
<dbReference type="InterPro" id="IPR018485">
    <property type="entry name" value="FGGY_C"/>
</dbReference>
<dbReference type="InterPro" id="IPR000577">
    <property type="entry name" value="Carb_kinase_FGGY"/>
</dbReference>
<comment type="caution">
    <text evidence="7">The sequence shown here is derived from an EMBL/GenBank/DDBJ whole genome shotgun (WGS) entry which is preliminary data.</text>
</comment>
<dbReference type="InterPro" id="IPR018484">
    <property type="entry name" value="FGGY_N"/>
</dbReference>
<dbReference type="Pfam" id="PF02782">
    <property type="entry name" value="FGGY_C"/>
    <property type="match status" value="1"/>
</dbReference>
<evidence type="ECO:0000259" key="6">
    <source>
        <dbReference type="Pfam" id="PF02782"/>
    </source>
</evidence>
<protein>
    <submittedName>
        <fullName evidence="7">Glycerol kinase GlpK</fullName>
    </submittedName>
</protein>
<gene>
    <name evidence="7" type="primary">glpK</name>
    <name evidence="7" type="ORF">BN11_80017</name>
</gene>
<dbReference type="STRING" id="1193182.BN11_80017"/>
<keyword evidence="2" id="KW-0119">Carbohydrate metabolism</keyword>
<organism evidence="7 8">
    <name type="scientific">Nostocoides australiense Ben110</name>
    <dbReference type="NCBI Taxonomy" id="1193182"/>
    <lineage>
        <taxon>Bacteria</taxon>
        <taxon>Bacillati</taxon>
        <taxon>Actinomycetota</taxon>
        <taxon>Actinomycetes</taxon>
        <taxon>Micrococcales</taxon>
        <taxon>Intrasporangiaceae</taxon>
        <taxon>Nostocoides</taxon>
    </lineage>
</organism>
<dbReference type="CDD" id="cd07805">
    <property type="entry name" value="ASKHA_NBD_FGGY_CvXK-like"/>
    <property type="match status" value="1"/>
</dbReference>
<dbReference type="Proteomes" id="UP000035763">
    <property type="component" value="Unassembled WGS sequence"/>
</dbReference>
<dbReference type="Gene3D" id="3.30.420.40">
    <property type="match status" value="2"/>
</dbReference>
<feature type="domain" description="Carbohydrate kinase FGGY C-terminal" evidence="6">
    <location>
        <begin position="273"/>
        <end position="443"/>
    </location>
</feature>
<dbReference type="InterPro" id="IPR050406">
    <property type="entry name" value="FGGY_Carb_Kinase"/>
</dbReference>
<dbReference type="EMBL" id="CAJA01000507">
    <property type="protein sequence ID" value="CCH75554.1"/>
    <property type="molecule type" value="Genomic_DNA"/>
</dbReference>
<evidence type="ECO:0000313" key="8">
    <source>
        <dbReference type="Proteomes" id="UP000035763"/>
    </source>
</evidence>
<dbReference type="GO" id="GO:0042732">
    <property type="term" value="P:D-xylose metabolic process"/>
    <property type="evidence" value="ECO:0007669"/>
    <property type="project" value="UniProtKB-KW"/>
</dbReference>
<dbReference type="OrthoDB" id="9782710at2"/>
<keyword evidence="3" id="KW-0808">Transferase</keyword>
<accession>W6K4T1</accession>
<dbReference type="AlphaFoldDB" id="W6K4T1"/>
<dbReference type="SUPFAM" id="SSF53067">
    <property type="entry name" value="Actin-like ATPase domain"/>
    <property type="match status" value="2"/>
</dbReference>
<evidence type="ECO:0000259" key="5">
    <source>
        <dbReference type="Pfam" id="PF00370"/>
    </source>
</evidence>
<comment type="similarity">
    <text evidence="1">Belongs to the FGGY kinase family.</text>
</comment>
<evidence type="ECO:0000313" key="7">
    <source>
        <dbReference type="EMBL" id="CCH75554.1"/>
    </source>
</evidence>
<dbReference type="Pfam" id="PF00370">
    <property type="entry name" value="FGGY_N"/>
    <property type="match status" value="2"/>
</dbReference>